<dbReference type="PANTHER" id="PTHR33365">
    <property type="entry name" value="YALI0B05434P"/>
    <property type="match status" value="1"/>
</dbReference>
<reference evidence="5 6" key="1">
    <citation type="journal article" date="2014" name="BMC Genomics">
        <title>Comparative genome sequencing reveals chemotype-specific gene clusters in the toxigenic black mold Stachybotrys.</title>
        <authorList>
            <person name="Semeiks J."/>
            <person name="Borek D."/>
            <person name="Otwinowski Z."/>
            <person name="Grishin N.V."/>
        </authorList>
    </citation>
    <scope>NUCLEOTIDE SEQUENCE [LARGE SCALE GENOMIC DNA]</scope>
    <source>
        <strain evidence="6">CBS 109288 / IBT 7711</strain>
    </source>
</reference>
<dbReference type="AlphaFoldDB" id="A0A084B2Y3"/>
<evidence type="ECO:0000256" key="2">
    <source>
        <dbReference type="ARBA" id="ARBA00023002"/>
    </source>
</evidence>
<comment type="pathway">
    <text evidence="1">Mycotoxin biosynthesis.</text>
</comment>
<dbReference type="PANTHER" id="PTHR33365:SF11">
    <property type="entry name" value="TAT PATHWAY SIGNAL SEQUENCE"/>
    <property type="match status" value="1"/>
</dbReference>
<evidence type="ECO:0000313" key="6">
    <source>
        <dbReference type="Proteomes" id="UP000028045"/>
    </source>
</evidence>
<keyword evidence="4" id="KW-0472">Membrane</keyword>
<organism evidence="5 6">
    <name type="scientific">Stachybotrys chartarum (strain CBS 109288 / IBT 7711)</name>
    <name type="common">Toxic black mold</name>
    <name type="synonym">Stilbospora chartarum</name>
    <dbReference type="NCBI Taxonomy" id="1280523"/>
    <lineage>
        <taxon>Eukaryota</taxon>
        <taxon>Fungi</taxon>
        <taxon>Dikarya</taxon>
        <taxon>Ascomycota</taxon>
        <taxon>Pezizomycotina</taxon>
        <taxon>Sordariomycetes</taxon>
        <taxon>Hypocreomycetidae</taxon>
        <taxon>Hypocreales</taxon>
        <taxon>Stachybotryaceae</taxon>
        <taxon>Stachybotrys</taxon>
    </lineage>
</organism>
<keyword evidence="4" id="KW-1133">Transmembrane helix</keyword>
<comment type="similarity">
    <text evidence="3">Belongs to the ustYa family.</text>
</comment>
<proteinExistence type="inferred from homology"/>
<evidence type="ECO:0000256" key="3">
    <source>
        <dbReference type="ARBA" id="ARBA00035112"/>
    </source>
</evidence>
<keyword evidence="6" id="KW-1185">Reference proteome</keyword>
<protein>
    <recommendedName>
        <fullName evidence="7">Oxidase ustYa</fullName>
    </recommendedName>
</protein>
<dbReference type="Pfam" id="PF11807">
    <property type="entry name" value="UstYa"/>
    <property type="match status" value="1"/>
</dbReference>
<keyword evidence="2" id="KW-0560">Oxidoreductase</keyword>
<sequence length="233" mass="26002">MEDTKYERLSVEDDLSTGSKLLLLSSYSAKESPTSRRQAAANLVSTVLLIYCAVSTTIIVFLAAAVLGQLHQGSSCHQGVHGGKPFQAALGSDPTYMSLDHKYDNLWDDFGMASLAIKLPDSAHGEPKHAAISMFHQLHCLTSLRTAIQQAREGHDPGMDWQTNNHWPHCMDYLRKTLLCWADDSIERRFVYDNGTIAPFIDGSQDVRQCGDNRRLIQIMRDHGKDVSTRPFP</sequence>
<evidence type="ECO:0000256" key="4">
    <source>
        <dbReference type="SAM" id="Phobius"/>
    </source>
</evidence>
<dbReference type="GO" id="GO:0016491">
    <property type="term" value="F:oxidoreductase activity"/>
    <property type="evidence" value="ECO:0007669"/>
    <property type="project" value="UniProtKB-KW"/>
</dbReference>
<dbReference type="HOGENOM" id="CLU_103883_0_0_1"/>
<dbReference type="InterPro" id="IPR021765">
    <property type="entry name" value="UstYa-like"/>
</dbReference>
<evidence type="ECO:0000313" key="5">
    <source>
        <dbReference type="EMBL" id="KEY71912.1"/>
    </source>
</evidence>
<name>A0A084B2Y3_STACB</name>
<dbReference type="Proteomes" id="UP000028045">
    <property type="component" value="Unassembled WGS sequence"/>
</dbReference>
<dbReference type="EMBL" id="KL648116">
    <property type="protein sequence ID" value="KEY71912.1"/>
    <property type="molecule type" value="Genomic_DNA"/>
</dbReference>
<dbReference type="GO" id="GO:0043386">
    <property type="term" value="P:mycotoxin biosynthetic process"/>
    <property type="evidence" value="ECO:0007669"/>
    <property type="project" value="InterPro"/>
</dbReference>
<feature type="transmembrane region" description="Helical" evidence="4">
    <location>
        <begin position="40"/>
        <end position="67"/>
    </location>
</feature>
<evidence type="ECO:0000256" key="1">
    <source>
        <dbReference type="ARBA" id="ARBA00004685"/>
    </source>
</evidence>
<keyword evidence="4" id="KW-0812">Transmembrane</keyword>
<gene>
    <name evidence="5" type="ORF">S7711_11358</name>
</gene>
<accession>A0A084B2Y3</accession>
<evidence type="ECO:0008006" key="7">
    <source>
        <dbReference type="Google" id="ProtNLM"/>
    </source>
</evidence>
<dbReference type="OrthoDB" id="3687641at2759"/>